<dbReference type="Proteomes" id="UP000190435">
    <property type="component" value="Unassembled WGS sequence"/>
</dbReference>
<evidence type="ECO:0000256" key="3">
    <source>
        <dbReference type="ARBA" id="ARBA00022475"/>
    </source>
</evidence>
<reference evidence="9 11" key="1">
    <citation type="submission" date="2017-02" db="EMBL/GenBank/DDBJ databases">
        <title>Draft genome sequence of Moraxella caviae CCUG 355 type strain.</title>
        <authorList>
            <person name="Engstrom-Jakobsson H."/>
            <person name="Salva-Serra F."/>
            <person name="Thorell K."/>
            <person name="Gonzales-Siles L."/>
            <person name="Karlsson R."/>
            <person name="Boulund F."/>
            <person name="Engstrand L."/>
            <person name="Moore E."/>
        </authorList>
    </citation>
    <scope>NUCLEOTIDE SEQUENCE [LARGE SCALE GENOMIC DNA]</scope>
    <source>
        <strain evidence="9 11">CCUG 355</strain>
    </source>
</reference>
<dbReference type="OrthoDB" id="9766860at2"/>
<dbReference type="Pfam" id="PF03743">
    <property type="entry name" value="TrbI"/>
    <property type="match status" value="1"/>
</dbReference>
<keyword evidence="11" id="KW-1185">Reference proteome</keyword>
<keyword evidence="4 8" id="KW-0812">Transmembrane</keyword>
<comment type="similarity">
    <text evidence="2">Belongs to the TrbI/VirB10 family.</text>
</comment>
<organism evidence="9 11">
    <name type="scientific">Moraxella caviae</name>
    <dbReference type="NCBI Taxonomy" id="34060"/>
    <lineage>
        <taxon>Bacteria</taxon>
        <taxon>Pseudomonadati</taxon>
        <taxon>Pseudomonadota</taxon>
        <taxon>Gammaproteobacteria</taxon>
        <taxon>Moraxellales</taxon>
        <taxon>Moraxellaceae</taxon>
        <taxon>Moraxella</taxon>
    </lineage>
</organism>
<dbReference type="NCBIfam" id="NF038091">
    <property type="entry name" value="T4SS_VirB10"/>
    <property type="match status" value="1"/>
</dbReference>
<evidence type="ECO:0000256" key="8">
    <source>
        <dbReference type="SAM" id="Phobius"/>
    </source>
</evidence>
<gene>
    <name evidence="9" type="ORF">B0181_11085</name>
    <name evidence="10" type="ORF">NCTC10293_01221</name>
</gene>
<evidence type="ECO:0000256" key="1">
    <source>
        <dbReference type="ARBA" id="ARBA00004162"/>
    </source>
</evidence>
<evidence type="ECO:0000313" key="9">
    <source>
        <dbReference type="EMBL" id="OOR87112.1"/>
    </source>
</evidence>
<feature type="region of interest" description="Disordered" evidence="7">
    <location>
        <begin position="1"/>
        <end position="99"/>
    </location>
</feature>
<sequence>MTDRNHDDFQDDINANDGFDLNDLESEVQKAQAVEQAAAQAAEENIIEPDTGDANENHEAPLADETVTDESTQKAIDEETVSEAADEMPSANTTGREGGNKKKLQLAAMAVAGSLVALVGVGISVGKYSDAKEAERVAQAEKAAQEQKNIANGETVNIAADQAAMLPPPASMQNGDLVIEERTDVADTTTPAVPASTPNLAYEPAPMPAAEPYVPVANSARSSDSWVAGVDYPAPAVIPDMSAPASAVEADTTASVPQTIVEYQEPPLKGSTTPVLLDVSAIRRVSANNADSNGNAGNGESRVGGNLNPTVLASASAQRRGSSNYQLLRGATIPCVLETKIVSTHQGFTTCRISRDVYSSNGKTVVLERGTKVFGEQNVQISQGQSRVAILWTRAETPKGVTINLDSPATGQLGEMGVNAKVKNHFWKRFGGAIMLSMIQDAITIGTSRLEENNDSGNNNTTINNTSNTASSMAEEALKGTINIPPTATINQGSIINIMVARDMDFGDVYEVKKRR</sequence>
<dbReference type="InterPro" id="IPR005498">
    <property type="entry name" value="T4SS_VirB10/TraB/TrbI"/>
</dbReference>
<evidence type="ECO:0000256" key="6">
    <source>
        <dbReference type="ARBA" id="ARBA00023136"/>
    </source>
</evidence>
<feature type="transmembrane region" description="Helical" evidence="8">
    <location>
        <begin position="106"/>
        <end position="126"/>
    </location>
</feature>
<dbReference type="InterPro" id="IPR042217">
    <property type="entry name" value="T4SS_VirB10/TrbI"/>
</dbReference>
<evidence type="ECO:0000256" key="5">
    <source>
        <dbReference type="ARBA" id="ARBA00022989"/>
    </source>
</evidence>
<proteinExistence type="inferred from homology"/>
<dbReference type="RefSeq" id="WP_078277546.1">
    <property type="nucleotide sequence ID" value="NZ_CAACXO010000011.1"/>
</dbReference>
<dbReference type="EMBL" id="MUXU01000086">
    <property type="protein sequence ID" value="OOR87112.1"/>
    <property type="molecule type" value="Genomic_DNA"/>
</dbReference>
<dbReference type="GO" id="GO:0005886">
    <property type="term" value="C:plasma membrane"/>
    <property type="evidence" value="ECO:0007669"/>
    <property type="project" value="UniProtKB-SubCell"/>
</dbReference>
<evidence type="ECO:0000313" key="12">
    <source>
        <dbReference type="Proteomes" id="UP000255279"/>
    </source>
</evidence>
<keyword evidence="3" id="KW-1003">Cell membrane</keyword>
<comment type="subcellular location">
    <subcellularLocation>
        <location evidence="1">Cell membrane</location>
        <topology evidence="1">Single-pass membrane protein</topology>
    </subcellularLocation>
</comment>
<evidence type="ECO:0000313" key="10">
    <source>
        <dbReference type="EMBL" id="STZ13643.1"/>
    </source>
</evidence>
<dbReference type="InterPro" id="IPR047695">
    <property type="entry name" value="T4SS_VirB10/PtlG"/>
</dbReference>
<dbReference type="Proteomes" id="UP000255279">
    <property type="component" value="Unassembled WGS sequence"/>
</dbReference>
<evidence type="ECO:0000256" key="2">
    <source>
        <dbReference type="ARBA" id="ARBA00010265"/>
    </source>
</evidence>
<evidence type="ECO:0000256" key="7">
    <source>
        <dbReference type="SAM" id="MobiDB-lite"/>
    </source>
</evidence>
<dbReference type="AlphaFoldDB" id="A0A1S9ZUC0"/>
<feature type="compositionally biased region" description="Low complexity" evidence="7">
    <location>
        <begin position="29"/>
        <end position="44"/>
    </location>
</feature>
<evidence type="ECO:0000313" key="11">
    <source>
        <dbReference type="Proteomes" id="UP000190435"/>
    </source>
</evidence>
<reference evidence="10 12" key="2">
    <citation type="submission" date="2018-06" db="EMBL/GenBank/DDBJ databases">
        <authorList>
            <consortium name="Pathogen Informatics"/>
            <person name="Doyle S."/>
        </authorList>
    </citation>
    <scope>NUCLEOTIDE SEQUENCE [LARGE SCALE GENOMIC DNA]</scope>
    <source>
        <strain evidence="10 12">NCTC10293</strain>
    </source>
</reference>
<keyword evidence="6 8" id="KW-0472">Membrane</keyword>
<evidence type="ECO:0000256" key="4">
    <source>
        <dbReference type="ARBA" id="ARBA00022692"/>
    </source>
</evidence>
<dbReference type="Gene3D" id="2.40.128.260">
    <property type="entry name" value="Type IV secretion system, VirB10/TraB/TrbI"/>
    <property type="match status" value="1"/>
</dbReference>
<dbReference type="CDD" id="cd16429">
    <property type="entry name" value="VirB10"/>
    <property type="match status" value="1"/>
</dbReference>
<name>A0A1S9ZUC0_9GAMM</name>
<dbReference type="STRING" id="34060.B0181_11085"/>
<accession>A0A1S9ZUC0</accession>
<dbReference type="EMBL" id="UGQE01000002">
    <property type="protein sequence ID" value="STZ13643.1"/>
    <property type="molecule type" value="Genomic_DNA"/>
</dbReference>
<protein>
    <submittedName>
        <fullName evidence="10">Type IV secretion system protein virB10</fullName>
    </submittedName>
</protein>
<keyword evidence="5 8" id="KW-1133">Transmembrane helix</keyword>